<name>A0AA86TV39_9EUKA</name>
<proteinExistence type="predicted"/>
<dbReference type="AlphaFoldDB" id="A0AA86TV39"/>
<evidence type="ECO:0000313" key="3">
    <source>
        <dbReference type="Proteomes" id="UP001642409"/>
    </source>
</evidence>
<comment type="caution">
    <text evidence="1">The sequence shown here is derived from an EMBL/GenBank/DDBJ whole genome shotgun (WGS) entry which is preliminary data.</text>
</comment>
<evidence type="ECO:0000313" key="1">
    <source>
        <dbReference type="EMBL" id="CAI9930010.1"/>
    </source>
</evidence>
<organism evidence="1">
    <name type="scientific">Hexamita inflata</name>
    <dbReference type="NCBI Taxonomy" id="28002"/>
    <lineage>
        <taxon>Eukaryota</taxon>
        <taxon>Metamonada</taxon>
        <taxon>Diplomonadida</taxon>
        <taxon>Hexamitidae</taxon>
        <taxon>Hexamitinae</taxon>
        <taxon>Hexamita</taxon>
    </lineage>
</organism>
<sequence>MPVPAKIRSVIFALIKCDSEYTFADFASFISKCRFVFSFCQQYNQLYGLVLNLFGSMVSVQEKESLNKIMSENLNGRAIESLVGSGTGNGQKIIEAEELVTEILIGTGIKWSGRNGGAEEDEMVGYVSAQMVSADILL</sequence>
<accession>A0AA86TV39</accession>
<keyword evidence="3" id="KW-1185">Reference proteome</keyword>
<gene>
    <name evidence="1" type="ORF">HINF_LOCUS17655</name>
    <name evidence="2" type="ORF">HINF_LOCUS25099</name>
</gene>
<dbReference type="EMBL" id="CATOUU010000444">
    <property type="protein sequence ID" value="CAI9930010.1"/>
    <property type="molecule type" value="Genomic_DNA"/>
</dbReference>
<dbReference type="EMBL" id="CAXDID020000074">
    <property type="protein sequence ID" value="CAL6015711.1"/>
    <property type="molecule type" value="Genomic_DNA"/>
</dbReference>
<evidence type="ECO:0000313" key="2">
    <source>
        <dbReference type="EMBL" id="CAL6015711.1"/>
    </source>
</evidence>
<reference evidence="2 3" key="2">
    <citation type="submission" date="2024-07" db="EMBL/GenBank/DDBJ databases">
        <authorList>
            <person name="Akdeniz Z."/>
        </authorList>
    </citation>
    <scope>NUCLEOTIDE SEQUENCE [LARGE SCALE GENOMIC DNA]</scope>
</reference>
<protein>
    <submittedName>
        <fullName evidence="2">Hypothetical_protein</fullName>
    </submittedName>
</protein>
<reference evidence="1" key="1">
    <citation type="submission" date="2023-06" db="EMBL/GenBank/DDBJ databases">
        <authorList>
            <person name="Kurt Z."/>
        </authorList>
    </citation>
    <scope>NUCLEOTIDE SEQUENCE</scope>
</reference>
<dbReference type="Proteomes" id="UP001642409">
    <property type="component" value="Unassembled WGS sequence"/>
</dbReference>